<evidence type="ECO:0000256" key="1">
    <source>
        <dbReference type="SAM" id="MobiDB-lite"/>
    </source>
</evidence>
<evidence type="ECO:0000313" key="2">
    <source>
        <dbReference type="EMBL" id="JAH86085.1"/>
    </source>
</evidence>
<name>A0A0E9W920_ANGAN</name>
<organism evidence="2">
    <name type="scientific">Anguilla anguilla</name>
    <name type="common">European freshwater eel</name>
    <name type="synonym">Muraena anguilla</name>
    <dbReference type="NCBI Taxonomy" id="7936"/>
    <lineage>
        <taxon>Eukaryota</taxon>
        <taxon>Metazoa</taxon>
        <taxon>Chordata</taxon>
        <taxon>Craniata</taxon>
        <taxon>Vertebrata</taxon>
        <taxon>Euteleostomi</taxon>
        <taxon>Actinopterygii</taxon>
        <taxon>Neopterygii</taxon>
        <taxon>Teleostei</taxon>
        <taxon>Anguilliformes</taxon>
        <taxon>Anguillidae</taxon>
        <taxon>Anguilla</taxon>
    </lineage>
</organism>
<protein>
    <submittedName>
        <fullName evidence="2">Uncharacterized protein</fullName>
    </submittedName>
</protein>
<reference evidence="2" key="2">
    <citation type="journal article" date="2015" name="Fish Shellfish Immunol.">
        <title>Early steps in the European eel (Anguilla anguilla)-Vibrio vulnificus interaction in the gills: Role of the RtxA13 toxin.</title>
        <authorList>
            <person name="Callol A."/>
            <person name="Pajuelo D."/>
            <person name="Ebbesson L."/>
            <person name="Teles M."/>
            <person name="MacKenzie S."/>
            <person name="Amaro C."/>
        </authorList>
    </citation>
    <scope>NUCLEOTIDE SEQUENCE</scope>
</reference>
<sequence>MLTVPTGKLHVKNQLRILTQQEHKTLDCIIHNTAIYTFGPELFFNSQVKKKISCRKSFSVNNLGCIKFQQASVNPPRPQCESSAAQAIGQDYSHQNWNT</sequence>
<feature type="region of interest" description="Disordered" evidence="1">
    <location>
        <begin position="79"/>
        <end position="99"/>
    </location>
</feature>
<dbReference type="EMBL" id="GBXM01022492">
    <property type="protein sequence ID" value="JAH86085.1"/>
    <property type="molecule type" value="Transcribed_RNA"/>
</dbReference>
<accession>A0A0E9W920</accession>
<proteinExistence type="predicted"/>
<reference evidence="2" key="1">
    <citation type="submission" date="2014-11" db="EMBL/GenBank/DDBJ databases">
        <authorList>
            <person name="Amaro Gonzalez C."/>
        </authorList>
    </citation>
    <scope>NUCLEOTIDE SEQUENCE</scope>
</reference>
<dbReference type="AlphaFoldDB" id="A0A0E9W920"/>